<proteinExistence type="predicted"/>
<evidence type="ECO:0000313" key="2">
    <source>
        <dbReference type="Proteomes" id="UP000273001"/>
    </source>
</evidence>
<protein>
    <submittedName>
        <fullName evidence="1">Uncharacterized protein</fullName>
    </submittedName>
</protein>
<dbReference type="RefSeq" id="WP_119837177.1">
    <property type="nucleotide sequence ID" value="NZ_CP032514.1"/>
</dbReference>
<keyword evidence="2" id="KW-1185">Reference proteome</keyword>
<dbReference type="Proteomes" id="UP000273001">
    <property type="component" value="Chromosome"/>
</dbReference>
<accession>A0ABM6Z5D0</accession>
<evidence type="ECO:0000313" key="1">
    <source>
        <dbReference type="EMBL" id="AYD90420.1"/>
    </source>
</evidence>
<dbReference type="Gene3D" id="3.40.50.11350">
    <property type="match status" value="1"/>
</dbReference>
<name>A0ABM6Z5D0_9ACTO</name>
<reference evidence="1 2" key="1">
    <citation type="submission" date="2018-09" db="EMBL/GenBank/DDBJ databases">
        <authorList>
            <person name="Li J."/>
        </authorList>
    </citation>
    <scope>NUCLEOTIDE SEQUENCE [LARGE SCALE GENOMIC DNA]</scope>
    <source>
        <strain evidence="1 2">2129</strain>
    </source>
</reference>
<sequence>MPLLTGRQALLVRTGRLDGLGNRVRALLSAQALAEAEERDLYYVWSTGKSFGPRMEDLWVFRAGRRVPRLVSAVLAVRAPFRPPSDVLLGPELRREHLWQIRSHGLPVTWEDPGWQGQADDAARAAGWGGASVPRPWGYYLRELTPVDPVAEVVRSFYDTHLRGRPYVGVQVRTHRVSHTRTLCSSPLEWFVQRMHQIRSEHPEAAFFLSCDTREGQDRLMEEFDGCLALEGKGGYNTTQGVRSAVADLYLLASAQHLVGAAHSSFVEMAVLLCDGLVPFERPGQPLEGQVDLSLGGAVDPLRPARRADSQTAI</sequence>
<dbReference type="EMBL" id="CP032514">
    <property type="protein sequence ID" value="AYD90420.1"/>
    <property type="molecule type" value="Genomic_DNA"/>
</dbReference>
<organism evidence="1 2">
    <name type="scientific">Actinomyces lilanjuaniae</name>
    <dbReference type="NCBI Taxonomy" id="2321394"/>
    <lineage>
        <taxon>Bacteria</taxon>
        <taxon>Bacillati</taxon>
        <taxon>Actinomycetota</taxon>
        <taxon>Actinomycetes</taxon>
        <taxon>Actinomycetales</taxon>
        <taxon>Actinomycetaceae</taxon>
        <taxon>Actinomyces</taxon>
    </lineage>
</organism>
<gene>
    <name evidence="1" type="ORF">D5R93_11155</name>
</gene>